<dbReference type="OrthoDB" id="9854198at2"/>
<dbReference type="EMBL" id="FQWQ01000005">
    <property type="protein sequence ID" value="SHH92653.1"/>
    <property type="molecule type" value="Genomic_DNA"/>
</dbReference>
<dbReference type="RefSeq" id="WP_073142244.1">
    <property type="nucleotide sequence ID" value="NZ_FQWQ01000005.1"/>
</dbReference>
<gene>
    <name evidence="2" type="ORF">SAMN04488109_6151</name>
</gene>
<reference evidence="2 3" key="1">
    <citation type="submission" date="2016-11" db="EMBL/GenBank/DDBJ databases">
        <authorList>
            <person name="Jaros S."/>
            <person name="Januszkiewicz K."/>
            <person name="Wedrychowicz H."/>
        </authorList>
    </citation>
    <scope>NUCLEOTIDE SEQUENCE [LARGE SCALE GENOMIC DNA]</scope>
    <source>
        <strain evidence="2 3">DSM 24574</strain>
    </source>
</reference>
<dbReference type="InterPro" id="IPR024623">
    <property type="entry name" value="YtxH"/>
</dbReference>
<keyword evidence="1" id="KW-0472">Membrane</keyword>
<feature type="transmembrane region" description="Helical" evidence="1">
    <location>
        <begin position="6"/>
        <end position="26"/>
    </location>
</feature>
<keyword evidence="1" id="KW-1133">Transmembrane helix</keyword>
<dbReference type="Pfam" id="PF12732">
    <property type="entry name" value="YtxH"/>
    <property type="match status" value="1"/>
</dbReference>
<protein>
    <submittedName>
        <fullName evidence="2">YtxH-like protein</fullName>
    </submittedName>
</protein>
<proteinExistence type="predicted"/>
<keyword evidence="1" id="KW-0812">Transmembrane</keyword>
<evidence type="ECO:0000256" key="1">
    <source>
        <dbReference type="SAM" id="Phobius"/>
    </source>
</evidence>
<sequence length="87" mass="9354">MKDPKNLIGGFIAGAALGIAAGMLLAPDSGQRTRKKIVDGSIKLKDDLMNTVDTSLDNIRRQFNSKIDQLARAGKQNIDEASEKVKA</sequence>
<dbReference type="STRING" id="947013.SAMN04488109_6151"/>
<name>A0A1M5X0I0_9BACT</name>
<dbReference type="AlphaFoldDB" id="A0A1M5X0I0"/>
<evidence type="ECO:0000313" key="2">
    <source>
        <dbReference type="EMBL" id="SHH92653.1"/>
    </source>
</evidence>
<dbReference type="Proteomes" id="UP000184212">
    <property type="component" value="Unassembled WGS sequence"/>
</dbReference>
<keyword evidence="3" id="KW-1185">Reference proteome</keyword>
<accession>A0A1M5X0I0</accession>
<organism evidence="2 3">
    <name type="scientific">Chryseolinea serpens</name>
    <dbReference type="NCBI Taxonomy" id="947013"/>
    <lineage>
        <taxon>Bacteria</taxon>
        <taxon>Pseudomonadati</taxon>
        <taxon>Bacteroidota</taxon>
        <taxon>Cytophagia</taxon>
        <taxon>Cytophagales</taxon>
        <taxon>Fulvivirgaceae</taxon>
        <taxon>Chryseolinea</taxon>
    </lineage>
</organism>
<evidence type="ECO:0000313" key="3">
    <source>
        <dbReference type="Proteomes" id="UP000184212"/>
    </source>
</evidence>